<dbReference type="CDD" id="cd00293">
    <property type="entry name" value="USP-like"/>
    <property type="match status" value="1"/>
</dbReference>
<dbReference type="EMBL" id="BJYA01000005">
    <property type="protein sequence ID" value="GEN45552.1"/>
    <property type="molecule type" value="Genomic_DNA"/>
</dbReference>
<dbReference type="OrthoDB" id="9777884at2"/>
<evidence type="ECO:0000313" key="3">
    <source>
        <dbReference type="EMBL" id="GEN45552.1"/>
    </source>
</evidence>
<dbReference type="AlphaFoldDB" id="A0A511W840"/>
<organism evidence="3 4">
    <name type="scientific">Alkalibacillus haloalkaliphilus</name>
    <dbReference type="NCBI Taxonomy" id="94136"/>
    <lineage>
        <taxon>Bacteria</taxon>
        <taxon>Bacillati</taxon>
        <taxon>Bacillota</taxon>
        <taxon>Bacilli</taxon>
        <taxon>Bacillales</taxon>
        <taxon>Bacillaceae</taxon>
        <taxon>Alkalibacillus</taxon>
    </lineage>
</organism>
<dbReference type="PANTHER" id="PTHR46268">
    <property type="entry name" value="STRESS RESPONSE PROTEIN NHAX"/>
    <property type="match status" value="1"/>
</dbReference>
<comment type="caution">
    <text evidence="3">The sequence shown here is derived from an EMBL/GenBank/DDBJ whole genome shotgun (WGS) entry which is preliminary data.</text>
</comment>
<accession>A0A511W840</accession>
<dbReference type="PRINTS" id="PR01438">
    <property type="entry name" value="UNVRSLSTRESS"/>
</dbReference>
<dbReference type="InterPro" id="IPR006015">
    <property type="entry name" value="Universal_stress_UspA"/>
</dbReference>
<protein>
    <submittedName>
        <fullName evidence="3">Universal stress protein</fullName>
    </submittedName>
</protein>
<reference evidence="3 4" key="1">
    <citation type="submission" date="2019-07" db="EMBL/GenBank/DDBJ databases">
        <title>Whole genome shotgun sequence of Alkalibacillus haloalkaliphilus NBRC 103110.</title>
        <authorList>
            <person name="Hosoyama A."/>
            <person name="Uohara A."/>
            <person name="Ohji S."/>
            <person name="Ichikawa N."/>
        </authorList>
    </citation>
    <scope>NUCLEOTIDE SEQUENCE [LARGE SCALE GENOMIC DNA]</scope>
    <source>
        <strain evidence="3 4">NBRC 103110</strain>
    </source>
</reference>
<dbReference type="PANTHER" id="PTHR46268:SF6">
    <property type="entry name" value="UNIVERSAL STRESS PROTEIN UP12"/>
    <property type="match status" value="1"/>
</dbReference>
<proteinExistence type="inferred from homology"/>
<dbReference type="Pfam" id="PF00582">
    <property type="entry name" value="Usp"/>
    <property type="match status" value="1"/>
</dbReference>
<dbReference type="Proteomes" id="UP000321440">
    <property type="component" value="Unassembled WGS sequence"/>
</dbReference>
<sequence>MYKRILLATDGSEHSQRSTEHAIHLAKSSEGTIDVVFVIDGETSKKDVLHHGNKFEITKRRREKIQPIEERLEQSEIPYEVHMLHGEPGPTIVKFANEGEYDCAIVGSRGLNQLQTLVLGSVSHKIAKRVECPVMIVK</sequence>
<dbReference type="RefSeq" id="WP_146815584.1">
    <property type="nucleotide sequence ID" value="NZ_BJYA01000005.1"/>
</dbReference>
<evidence type="ECO:0000256" key="1">
    <source>
        <dbReference type="ARBA" id="ARBA00008791"/>
    </source>
</evidence>
<evidence type="ECO:0000259" key="2">
    <source>
        <dbReference type="Pfam" id="PF00582"/>
    </source>
</evidence>
<dbReference type="InterPro" id="IPR006016">
    <property type="entry name" value="UspA"/>
</dbReference>
<dbReference type="Gene3D" id="3.40.50.620">
    <property type="entry name" value="HUPs"/>
    <property type="match status" value="1"/>
</dbReference>
<dbReference type="SUPFAM" id="SSF52402">
    <property type="entry name" value="Adenine nucleotide alpha hydrolases-like"/>
    <property type="match status" value="1"/>
</dbReference>
<evidence type="ECO:0000313" key="4">
    <source>
        <dbReference type="Proteomes" id="UP000321440"/>
    </source>
</evidence>
<comment type="similarity">
    <text evidence="1">Belongs to the universal stress protein A family.</text>
</comment>
<name>A0A511W840_9BACI</name>
<feature type="domain" description="UspA" evidence="2">
    <location>
        <begin position="1"/>
        <end position="138"/>
    </location>
</feature>
<keyword evidence="4" id="KW-1185">Reference proteome</keyword>
<dbReference type="InterPro" id="IPR014729">
    <property type="entry name" value="Rossmann-like_a/b/a_fold"/>
</dbReference>
<gene>
    <name evidence="3" type="primary">uspA</name>
    <name evidence="3" type="ORF">AHA02nite_13280</name>
</gene>